<feature type="transmembrane region" description="Helical" evidence="1">
    <location>
        <begin position="32"/>
        <end position="53"/>
    </location>
</feature>
<keyword evidence="1" id="KW-0812">Transmembrane</keyword>
<sequence>MEVTIEVTEEDYIRFNMYHINQSPSQKKLFTILRYMIPIVFSIPIYIIGTEVFQQPSAYWFVIAFIFVIGWILTYPVQYKRSIKRQVKKMLQEGDNSLLFGKKKVRIEEDTMTIVGAHSTETISINNIVKIREYEDMLIVYLSAISAQIIPTRYLDAETKHSILNLINRK</sequence>
<accession>A0ABV8W0U7</accession>
<evidence type="ECO:0000313" key="3">
    <source>
        <dbReference type="EMBL" id="MFC4388930.1"/>
    </source>
</evidence>
<gene>
    <name evidence="3" type="ORF">ACFOZ1_14095</name>
</gene>
<organism evidence="3 4">
    <name type="scientific">Gracilibacillus marinus</name>
    <dbReference type="NCBI Taxonomy" id="630535"/>
    <lineage>
        <taxon>Bacteria</taxon>
        <taxon>Bacillati</taxon>
        <taxon>Bacillota</taxon>
        <taxon>Bacilli</taxon>
        <taxon>Bacillales</taxon>
        <taxon>Bacillaceae</taxon>
        <taxon>Gracilibacillus</taxon>
    </lineage>
</organism>
<feature type="transmembrane region" description="Helical" evidence="1">
    <location>
        <begin position="59"/>
        <end position="79"/>
    </location>
</feature>
<evidence type="ECO:0000313" key="4">
    <source>
        <dbReference type="Proteomes" id="UP001595880"/>
    </source>
</evidence>
<name>A0ABV8W0U7_9BACI</name>
<keyword evidence="1" id="KW-0472">Membrane</keyword>
<evidence type="ECO:0000256" key="1">
    <source>
        <dbReference type="SAM" id="Phobius"/>
    </source>
</evidence>
<protein>
    <submittedName>
        <fullName evidence="3">YcxB family protein</fullName>
    </submittedName>
</protein>
<dbReference type="Proteomes" id="UP001595880">
    <property type="component" value="Unassembled WGS sequence"/>
</dbReference>
<dbReference type="EMBL" id="JBHSDV010000005">
    <property type="protein sequence ID" value="MFC4388930.1"/>
    <property type="molecule type" value="Genomic_DNA"/>
</dbReference>
<dbReference type="InterPro" id="IPR025588">
    <property type="entry name" value="YcxB-like_C"/>
</dbReference>
<proteinExistence type="predicted"/>
<dbReference type="Pfam" id="PF14317">
    <property type="entry name" value="YcxB"/>
    <property type="match status" value="1"/>
</dbReference>
<keyword evidence="1" id="KW-1133">Transmembrane helix</keyword>
<comment type="caution">
    <text evidence="3">The sequence shown here is derived from an EMBL/GenBank/DDBJ whole genome shotgun (WGS) entry which is preliminary data.</text>
</comment>
<evidence type="ECO:0000259" key="2">
    <source>
        <dbReference type="Pfam" id="PF14317"/>
    </source>
</evidence>
<feature type="domain" description="YcxB-like C-terminal" evidence="2">
    <location>
        <begin position="107"/>
        <end position="159"/>
    </location>
</feature>
<dbReference type="RefSeq" id="WP_390200311.1">
    <property type="nucleotide sequence ID" value="NZ_JBHSDV010000005.1"/>
</dbReference>
<reference evidence="4" key="1">
    <citation type="journal article" date="2019" name="Int. J. Syst. Evol. Microbiol.">
        <title>The Global Catalogue of Microorganisms (GCM) 10K type strain sequencing project: providing services to taxonomists for standard genome sequencing and annotation.</title>
        <authorList>
            <consortium name="The Broad Institute Genomics Platform"/>
            <consortium name="The Broad Institute Genome Sequencing Center for Infectious Disease"/>
            <person name="Wu L."/>
            <person name="Ma J."/>
        </authorList>
    </citation>
    <scope>NUCLEOTIDE SEQUENCE [LARGE SCALE GENOMIC DNA]</scope>
    <source>
        <strain evidence="4">KACC 14058</strain>
    </source>
</reference>
<keyword evidence="4" id="KW-1185">Reference proteome</keyword>